<dbReference type="GO" id="GO:0005829">
    <property type="term" value="C:cytosol"/>
    <property type="evidence" value="ECO:0007669"/>
    <property type="project" value="TreeGrafter"/>
</dbReference>
<dbReference type="SUPFAM" id="SSF53639">
    <property type="entry name" value="AraD/HMP-PK domain-like"/>
    <property type="match status" value="2"/>
</dbReference>
<feature type="domain" description="Class II aldolase/adducin N-terminal" evidence="3">
    <location>
        <begin position="228"/>
        <end position="401"/>
    </location>
</feature>
<dbReference type="InterPro" id="IPR050197">
    <property type="entry name" value="Aldolase_class_II_sugar_metab"/>
</dbReference>
<evidence type="ECO:0000259" key="3">
    <source>
        <dbReference type="SMART" id="SM01007"/>
    </source>
</evidence>
<dbReference type="SMART" id="SM01007">
    <property type="entry name" value="Aldolase_II"/>
    <property type="match status" value="2"/>
</dbReference>
<evidence type="ECO:0000256" key="1">
    <source>
        <dbReference type="ARBA" id="ARBA00022723"/>
    </source>
</evidence>
<dbReference type="GO" id="GO:0019323">
    <property type="term" value="P:pentose catabolic process"/>
    <property type="evidence" value="ECO:0007669"/>
    <property type="project" value="TreeGrafter"/>
</dbReference>
<name>A0A161PYQ2_9BACI</name>
<dbReference type="OrthoDB" id="9794581at2"/>
<dbReference type="Proteomes" id="UP000075806">
    <property type="component" value="Unassembled WGS sequence"/>
</dbReference>
<dbReference type="GO" id="GO:0016832">
    <property type="term" value="F:aldehyde-lyase activity"/>
    <property type="evidence" value="ECO:0007669"/>
    <property type="project" value="TreeGrafter"/>
</dbReference>
<proteinExistence type="predicted"/>
<dbReference type="InterPro" id="IPR036409">
    <property type="entry name" value="Aldolase_II/adducin_N_sf"/>
</dbReference>
<evidence type="ECO:0000313" key="4">
    <source>
        <dbReference type="EMBL" id="KYG27704.1"/>
    </source>
</evidence>
<reference evidence="4" key="1">
    <citation type="submission" date="2016-02" db="EMBL/GenBank/DDBJ databases">
        <title>Genome sequence of Bacillus trypoxylicola KCTC 13244(T).</title>
        <authorList>
            <person name="Jeong H."/>
            <person name="Park S.-H."/>
            <person name="Choi S.-K."/>
        </authorList>
    </citation>
    <scope>NUCLEOTIDE SEQUENCE [LARGE SCALE GENOMIC DNA]</scope>
    <source>
        <strain evidence="4">KCTC 13244</strain>
    </source>
</reference>
<feature type="domain" description="Class II aldolase/adducin N-terminal" evidence="3">
    <location>
        <begin position="10"/>
        <end position="186"/>
    </location>
</feature>
<dbReference type="RefSeq" id="WP_061949833.1">
    <property type="nucleotide sequence ID" value="NZ_LTAO01000036.1"/>
</dbReference>
<dbReference type="Pfam" id="PF00596">
    <property type="entry name" value="Aldolase_II"/>
    <property type="match status" value="2"/>
</dbReference>
<comment type="caution">
    <text evidence="4">The sequence shown here is derived from an EMBL/GenBank/DDBJ whole genome shotgun (WGS) entry which is preliminary data.</text>
</comment>
<dbReference type="EMBL" id="LTAO01000036">
    <property type="protein sequence ID" value="KYG27704.1"/>
    <property type="molecule type" value="Genomic_DNA"/>
</dbReference>
<dbReference type="InterPro" id="IPR001303">
    <property type="entry name" value="Aldolase_II/adducin_N"/>
</dbReference>
<dbReference type="PANTHER" id="PTHR22789">
    <property type="entry name" value="FUCULOSE PHOSPHATE ALDOLASE"/>
    <property type="match status" value="1"/>
</dbReference>
<organism evidence="4 5">
    <name type="scientific">Alkalihalobacillus trypoxylicola</name>
    <dbReference type="NCBI Taxonomy" id="519424"/>
    <lineage>
        <taxon>Bacteria</taxon>
        <taxon>Bacillati</taxon>
        <taxon>Bacillota</taxon>
        <taxon>Bacilli</taxon>
        <taxon>Bacillales</taxon>
        <taxon>Bacillaceae</taxon>
        <taxon>Alkalihalobacillus</taxon>
    </lineage>
</organism>
<dbReference type="STRING" id="519424.AZF04_10975"/>
<dbReference type="GO" id="GO:0046872">
    <property type="term" value="F:metal ion binding"/>
    <property type="evidence" value="ECO:0007669"/>
    <property type="project" value="UniProtKB-KW"/>
</dbReference>
<gene>
    <name evidence="4" type="ORF">AZF04_10975</name>
</gene>
<keyword evidence="2" id="KW-0456">Lyase</keyword>
<protein>
    <submittedName>
        <fullName evidence="4">Aldolase</fullName>
    </submittedName>
</protein>
<keyword evidence="1" id="KW-0479">Metal-binding</keyword>
<sequence>MNLDMLHPTDQLVMFMERIYQSGLTTTSGGNLSVLDEHGDIWITPASIDKGTLTRDDIVCVKKDGETVGIHRPSSELPFHQLIYSARPDLKAIIHAHPPALVAFSIIRKKPNTRLMASVYQTCGEIGMAEYGLPGSLELGEKIAKEFKKGYYSVLLENHGVVVGHQNLFEAFQQFETLDFLARIESEAHRLGKPKSLEIDTIKMHSQQSQLPEFMAEYYGIKERELRTSMVKLIKRAYKQKLFTSTQGTFSQRLSNDSFLITPYHVDRYYLNNSDIVRIENGRREKGKVPSRSFQLHQYIYDKHPHIESIILAHPPNVMAFAVSHQLLESKTIPESYILMRDIPRLPAISPHTNPEEVANVFESSTPIAIVDNECVIVTGSSLLNAFDRLEVAEYSAKALIASKDLGDIVHIEEPKIKELEKAFHL</sequence>
<dbReference type="AlphaFoldDB" id="A0A161PYQ2"/>
<dbReference type="PANTHER" id="PTHR22789:SF0">
    <property type="entry name" value="3-OXO-TETRONATE 4-PHOSPHATE DECARBOXYLASE-RELATED"/>
    <property type="match status" value="1"/>
</dbReference>
<accession>A0A161PYQ2</accession>
<dbReference type="Gene3D" id="3.40.225.10">
    <property type="entry name" value="Class II aldolase/adducin N-terminal domain"/>
    <property type="match status" value="2"/>
</dbReference>
<evidence type="ECO:0000313" key="5">
    <source>
        <dbReference type="Proteomes" id="UP000075806"/>
    </source>
</evidence>
<keyword evidence="5" id="KW-1185">Reference proteome</keyword>
<evidence type="ECO:0000256" key="2">
    <source>
        <dbReference type="ARBA" id="ARBA00023239"/>
    </source>
</evidence>